<dbReference type="InterPro" id="IPR011659">
    <property type="entry name" value="WD40"/>
</dbReference>
<proteinExistence type="predicted"/>
<sequence length="350" mass="39487">MNRFLSFGIAAAIVCLMTACPNGLFNDRNGKFLSQPVNLEAFNSEFDDYNSALPGNRYGNGYLIFSSKRDRKELFNLVAKPFELEYDDKTNLLNAKASIQYNLDIAKDEPYYQLLVRKANQSCNVLGPVVYSFDRQIINVGETRHEGKFLLLYADDSSGDLQIKFVHNFNDKNTAEGPFEVAWLNSTSDDAYPTFNSDFSKVYFCSNREGNFDIFEADLPNDKTQLLSTLLARAILPVKKNTQLSSSADDKCPHFATSYWSNTLYFTSNRSGGLGGFDIYSAQLTNGTWSQPENMGSRVNTSYDEYRPITLPNHDFNYHLGVFSSNRPQGKGGFDLYMVGFLTGEQTRPK</sequence>
<dbReference type="SUPFAM" id="SSF82171">
    <property type="entry name" value="DPP6 N-terminal domain-like"/>
    <property type="match status" value="1"/>
</dbReference>
<dbReference type="InterPro" id="IPR011042">
    <property type="entry name" value="6-blade_b-propeller_TolB-like"/>
</dbReference>
<organism evidence="1 2">
    <name type="scientific">Runella defluvii</name>
    <dbReference type="NCBI Taxonomy" id="370973"/>
    <lineage>
        <taxon>Bacteria</taxon>
        <taxon>Pseudomonadati</taxon>
        <taxon>Bacteroidota</taxon>
        <taxon>Cytophagia</taxon>
        <taxon>Cytophagales</taxon>
        <taxon>Spirosomataceae</taxon>
        <taxon>Runella</taxon>
    </lineage>
</organism>
<comment type="caution">
    <text evidence="1">The sequence shown here is derived from an EMBL/GenBank/DDBJ whole genome shotgun (WGS) entry which is preliminary data.</text>
</comment>
<name>A0A7W6ESG3_9BACT</name>
<dbReference type="Proteomes" id="UP000541352">
    <property type="component" value="Unassembled WGS sequence"/>
</dbReference>
<reference evidence="1 2" key="1">
    <citation type="submission" date="2020-08" db="EMBL/GenBank/DDBJ databases">
        <title>Genomic Encyclopedia of Type Strains, Phase IV (KMG-IV): sequencing the most valuable type-strain genomes for metagenomic binning, comparative biology and taxonomic classification.</title>
        <authorList>
            <person name="Goeker M."/>
        </authorList>
    </citation>
    <scope>NUCLEOTIDE SEQUENCE [LARGE SCALE GENOMIC DNA]</scope>
    <source>
        <strain evidence="1 2">DSM 17976</strain>
    </source>
</reference>
<keyword evidence="2" id="KW-1185">Reference proteome</keyword>
<evidence type="ECO:0000313" key="2">
    <source>
        <dbReference type="Proteomes" id="UP000541352"/>
    </source>
</evidence>
<gene>
    <name evidence="1" type="ORF">FHS57_004618</name>
</gene>
<dbReference type="AlphaFoldDB" id="A0A7W6ESG3"/>
<protein>
    <submittedName>
        <fullName evidence="1">Uncharacterized protein</fullName>
    </submittedName>
</protein>
<dbReference type="RefSeq" id="WP_183977663.1">
    <property type="nucleotide sequence ID" value="NZ_JACIBY010000011.1"/>
</dbReference>
<dbReference type="Gene3D" id="2.120.10.30">
    <property type="entry name" value="TolB, C-terminal domain"/>
    <property type="match status" value="1"/>
</dbReference>
<dbReference type="Pfam" id="PF07676">
    <property type="entry name" value="PD40"/>
    <property type="match status" value="2"/>
</dbReference>
<evidence type="ECO:0000313" key="1">
    <source>
        <dbReference type="EMBL" id="MBB3840598.1"/>
    </source>
</evidence>
<dbReference type="EMBL" id="JACIBY010000011">
    <property type="protein sequence ID" value="MBB3840598.1"/>
    <property type="molecule type" value="Genomic_DNA"/>
</dbReference>
<dbReference type="PROSITE" id="PS51257">
    <property type="entry name" value="PROKAR_LIPOPROTEIN"/>
    <property type="match status" value="1"/>
</dbReference>
<accession>A0A7W6ESG3</accession>